<dbReference type="PROSITE" id="PS00108">
    <property type="entry name" value="PROTEIN_KINASE_ST"/>
    <property type="match status" value="1"/>
</dbReference>
<evidence type="ECO:0000256" key="6">
    <source>
        <dbReference type="SAM" id="MobiDB-lite"/>
    </source>
</evidence>
<gene>
    <name evidence="8" type="ORF">RM844_27895</name>
</gene>
<dbReference type="Proteomes" id="UP001183410">
    <property type="component" value="Unassembled WGS sequence"/>
</dbReference>
<evidence type="ECO:0000256" key="1">
    <source>
        <dbReference type="ARBA" id="ARBA00022679"/>
    </source>
</evidence>
<dbReference type="InterPro" id="IPR000719">
    <property type="entry name" value="Prot_kinase_dom"/>
</dbReference>
<dbReference type="PANTHER" id="PTHR43289:SF34">
    <property type="entry name" value="SERINE_THREONINE-PROTEIN KINASE YBDM-RELATED"/>
    <property type="match status" value="1"/>
</dbReference>
<name>A0ABU2JYM4_9ACTN</name>
<feature type="region of interest" description="Disordered" evidence="6">
    <location>
        <begin position="305"/>
        <end position="419"/>
    </location>
</feature>
<keyword evidence="3 8" id="KW-0418">Kinase</keyword>
<dbReference type="Pfam" id="PF00069">
    <property type="entry name" value="Pkinase"/>
    <property type="match status" value="1"/>
</dbReference>
<feature type="compositionally biased region" description="Gly residues" evidence="6">
    <location>
        <begin position="397"/>
        <end position="417"/>
    </location>
</feature>
<evidence type="ECO:0000313" key="9">
    <source>
        <dbReference type="Proteomes" id="UP001183410"/>
    </source>
</evidence>
<dbReference type="SMART" id="SM00220">
    <property type="entry name" value="S_TKc"/>
    <property type="match status" value="1"/>
</dbReference>
<accession>A0ABU2JYM4</accession>
<proteinExistence type="predicted"/>
<feature type="compositionally biased region" description="Pro residues" evidence="6">
    <location>
        <begin position="317"/>
        <end position="335"/>
    </location>
</feature>
<dbReference type="RefSeq" id="WP_311670180.1">
    <property type="nucleotide sequence ID" value="NZ_JAVREO010000023.1"/>
</dbReference>
<comment type="caution">
    <text evidence="8">The sequence shown here is derived from an EMBL/GenBank/DDBJ whole genome shotgun (WGS) entry which is preliminary data.</text>
</comment>
<feature type="binding site" evidence="5">
    <location>
        <position position="43"/>
    </location>
    <ligand>
        <name>ATP</name>
        <dbReference type="ChEBI" id="CHEBI:30616"/>
    </ligand>
</feature>
<evidence type="ECO:0000256" key="2">
    <source>
        <dbReference type="ARBA" id="ARBA00022741"/>
    </source>
</evidence>
<organism evidence="8 9">
    <name type="scientific">Streptomyces chisholmiae</name>
    <dbReference type="NCBI Taxonomy" id="3075540"/>
    <lineage>
        <taxon>Bacteria</taxon>
        <taxon>Bacillati</taxon>
        <taxon>Actinomycetota</taxon>
        <taxon>Actinomycetes</taxon>
        <taxon>Kitasatosporales</taxon>
        <taxon>Streptomycetaceae</taxon>
        <taxon>Streptomyces</taxon>
    </lineage>
</organism>
<reference evidence="9" key="1">
    <citation type="submission" date="2023-07" db="EMBL/GenBank/DDBJ databases">
        <title>30 novel species of actinomycetes from the DSMZ collection.</title>
        <authorList>
            <person name="Nouioui I."/>
        </authorList>
    </citation>
    <scope>NUCLEOTIDE SEQUENCE [LARGE SCALE GENOMIC DNA]</scope>
    <source>
        <strain evidence="9">DSM 44915</strain>
    </source>
</reference>
<protein>
    <submittedName>
        <fullName evidence="8">Serine/threonine-protein kinase</fullName>
        <ecNumber evidence="8">2.7.11.1</ecNumber>
    </submittedName>
</protein>
<keyword evidence="2 5" id="KW-0547">Nucleotide-binding</keyword>
<dbReference type="PROSITE" id="PS00107">
    <property type="entry name" value="PROTEIN_KINASE_ATP"/>
    <property type="match status" value="1"/>
</dbReference>
<feature type="compositionally biased region" description="Low complexity" evidence="6">
    <location>
        <begin position="384"/>
        <end position="396"/>
    </location>
</feature>
<evidence type="ECO:0000313" key="8">
    <source>
        <dbReference type="EMBL" id="MDT0270102.1"/>
    </source>
</evidence>
<feature type="compositionally biased region" description="Low complexity" evidence="6">
    <location>
        <begin position="353"/>
        <end position="370"/>
    </location>
</feature>
<dbReference type="PANTHER" id="PTHR43289">
    <property type="entry name" value="MITOGEN-ACTIVATED PROTEIN KINASE KINASE KINASE 20-RELATED"/>
    <property type="match status" value="1"/>
</dbReference>
<dbReference type="SUPFAM" id="SSF56112">
    <property type="entry name" value="Protein kinase-like (PK-like)"/>
    <property type="match status" value="1"/>
</dbReference>
<dbReference type="GO" id="GO:0004674">
    <property type="term" value="F:protein serine/threonine kinase activity"/>
    <property type="evidence" value="ECO:0007669"/>
    <property type="project" value="UniProtKB-EC"/>
</dbReference>
<evidence type="ECO:0000256" key="3">
    <source>
        <dbReference type="ARBA" id="ARBA00022777"/>
    </source>
</evidence>
<evidence type="ECO:0000256" key="5">
    <source>
        <dbReference type="PROSITE-ProRule" id="PRU10141"/>
    </source>
</evidence>
<feature type="compositionally biased region" description="Pro residues" evidence="6">
    <location>
        <begin position="343"/>
        <end position="352"/>
    </location>
</feature>
<keyword evidence="1 8" id="KW-0808">Transferase</keyword>
<dbReference type="CDD" id="cd14014">
    <property type="entry name" value="STKc_PknB_like"/>
    <property type="match status" value="1"/>
</dbReference>
<evidence type="ECO:0000259" key="7">
    <source>
        <dbReference type="PROSITE" id="PS50011"/>
    </source>
</evidence>
<dbReference type="Gene3D" id="1.10.510.10">
    <property type="entry name" value="Transferase(Phosphotransferase) domain 1"/>
    <property type="match status" value="1"/>
</dbReference>
<dbReference type="InterPro" id="IPR008271">
    <property type="entry name" value="Ser/Thr_kinase_AS"/>
</dbReference>
<dbReference type="PROSITE" id="PS50011">
    <property type="entry name" value="PROTEIN_KINASE_DOM"/>
    <property type="match status" value="1"/>
</dbReference>
<feature type="compositionally biased region" description="Pro residues" evidence="6">
    <location>
        <begin position="371"/>
        <end position="383"/>
    </location>
</feature>
<dbReference type="InterPro" id="IPR017441">
    <property type="entry name" value="Protein_kinase_ATP_BS"/>
</dbReference>
<keyword evidence="9" id="KW-1185">Reference proteome</keyword>
<dbReference type="InterPro" id="IPR011009">
    <property type="entry name" value="Kinase-like_dom_sf"/>
</dbReference>
<feature type="domain" description="Protein kinase" evidence="7">
    <location>
        <begin position="15"/>
        <end position="280"/>
    </location>
</feature>
<sequence length="691" mass="73484">MDRLRPQDPHRIGEYRLLGRLGEGGMGQVYLARSERGRTVAVKTIKGELAAEPDFRRRFADEIAAAQRVGDRWTAPVLDADTDAATPWVATGYIAGPSLHEVVGRDYGPLPERSVALLANGLGHALRAIHGAGLVHRDLKPSNVLMTIDGPRVIDFGIARALEPGPGGGVTRTGATVGSPGFMAPEQVRGQQVTPASDIFCLGSLLAYAATGRTPFGALDSGVHILMFRIAEEEPDLDGLPEALRPLIASCLAKEPERRIGVDELLARTQPDVTSRDPWLPGALVAQLGRHAVALLDSESPVSRVDIPVLPGQPRTDPAPPPPAVPTADPTPRPAAQPGGGSVPPPPGPPGAPSQAAQAAQAAQPSWPGARPAPRPTPLPSPYSMPSGSYLPPSGVGQPGTGGWQAGPAGQGAAKGGGWRDRKAPLAALVASGLVLVVLAVVLVTRLGGSDGNAVDEAYLGVWQGEYSTAGDEARELRFEIAEGGEGELVGNALTLTPEILCAYDVRLDSFDDGLHFTEESNWSVPEGQVTEACRDNSTVQTLRLAEGGEEMVWTYGEQEATLSRGPDRSDEAVPEALLAEWEHEFTDRDGNDWRDVITIEQGAVGDKLLRYVRTEQDDDEVECVWENRLVRVAGEQLTFGPDQLAETGRDATCGVYASIRVRLKEGDQDTLQINWLDALDDDPAEHQRND</sequence>
<dbReference type="EMBL" id="JAVREO010000023">
    <property type="protein sequence ID" value="MDT0270102.1"/>
    <property type="molecule type" value="Genomic_DNA"/>
</dbReference>
<keyword evidence="4 5" id="KW-0067">ATP-binding</keyword>
<evidence type="ECO:0000256" key="4">
    <source>
        <dbReference type="ARBA" id="ARBA00022840"/>
    </source>
</evidence>
<dbReference type="Gene3D" id="3.30.200.20">
    <property type="entry name" value="Phosphorylase Kinase, domain 1"/>
    <property type="match status" value="1"/>
</dbReference>
<dbReference type="EC" id="2.7.11.1" evidence="8"/>